<evidence type="ECO:0000313" key="3">
    <source>
        <dbReference type="EMBL" id="KAF7164559.1"/>
    </source>
</evidence>
<name>A0A8H6Q2H6_9EURO</name>
<accession>A0A8H6Q2H6</accession>
<gene>
    <name evidence="2" type="ORF">CNMCM5793_001432</name>
    <name evidence="3" type="ORF">CNMCM6106_001046</name>
</gene>
<dbReference type="AlphaFoldDB" id="A0A8H6Q2H6"/>
<feature type="compositionally biased region" description="Basic and acidic residues" evidence="1">
    <location>
        <begin position="273"/>
        <end position="284"/>
    </location>
</feature>
<evidence type="ECO:0000313" key="4">
    <source>
        <dbReference type="Proteomes" id="UP000630445"/>
    </source>
</evidence>
<dbReference type="GO" id="GO:0070860">
    <property type="term" value="C:RNA polymerase I core factor complex"/>
    <property type="evidence" value="ECO:0007669"/>
    <property type="project" value="TreeGrafter"/>
</dbReference>
<feature type="compositionally biased region" description="Acidic residues" evidence="1">
    <location>
        <begin position="288"/>
        <end position="298"/>
    </location>
</feature>
<dbReference type="Proteomes" id="UP000630445">
    <property type="component" value="Unassembled WGS sequence"/>
</dbReference>
<feature type="compositionally biased region" description="Acidic residues" evidence="1">
    <location>
        <begin position="40"/>
        <end position="51"/>
    </location>
</feature>
<protein>
    <recommendedName>
        <fullName evidence="6">Transcription initiation factor Rrn11</fullName>
    </recommendedName>
</protein>
<organism evidence="3 5">
    <name type="scientific">Aspergillus hiratsukae</name>
    <dbReference type="NCBI Taxonomy" id="1194566"/>
    <lineage>
        <taxon>Eukaryota</taxon>
        <taxon>Fungi</taxon>
        <taxon>Dikarya</taxon>
        <taxon>Ascomycota</taxon>
        <taxon>Pezizomycotina</taxon>
        <taxon>Eurotiomycetes</taxon>
        <taxon>Eurotiomycetidae</taxon>
        <taxon>Eurotiales</taxon>
        <taxon>Aspergillaceae</taxon>
        <taxon>Aspergillus</taxon>
        <taxon>Aspergillus subgen. Fumigati</taxon>
    </lineage>
</organism>
<dbReference type="GO" id="GO:0017025">
    <property type="term" value="F:TBP-class protein binding"/>
    <property type="evidence" value="ECO:0007669"/>
    <property type="project" value="TreeGrafter"/>
</dbReference>
<dbReference type="GO" id="GO:0042790">
    <property type="term" value="P:nucleolar large rRNA transcription by RNA polymerase I"/>
    <property type="evidence" value="ECO:0007669"/>
    <property type="project" value="TreeGrafter"/>
</dbReference>
<evidence type="ECO:0000256" key="1">
    <source>
        <dbReference type="SAM" id="MobiDB-lite"/>
    </source>
</evidence>
<dbReference type="OrthoDB" id="2159786at2759"/>
<evidence type="ECO:0008006" key="6">
    <source>
        <dbReference type="Google" id="ProtNLM"/>
    </source>
</evidence>
<evidence type="ECO:0000313" key="2">
    <source>
        <dbReference type="EMBL" id="KAF7125254.1"/>
    </source>
</evidence>
<dbReference type="Proteomes" id="UP000662466">
    <property type="component" value="Unassembled WGS sequence"/>
</dbReference>
<feature type="region of interest" description="Disordered" evidence="1">
    <location>
        <begin position="273"/>
        <end position="303"/>
    </location>
</feature>
<dbReference type="GO" id="GO:0001164">
    <property type="term" value="F:RNA polymerase I core promoter sequence-specific DNA binding"/>
    <property type="evidence" value="ECO:0007669"/>
    <property type="project" value="InterPro"/>
</dbReference>
<reference evidence="3" key="1">
    <citation type="submission" date="2020-06" db="EMBL/GenBank/DDBJ databases">
        <title>Draft genome sequences of strains closely related to Aspergillus parafelis and Aspergillus hiratsukae.</title>
        <authorList>
            <person name="Dos Santos R.A.C."/>
            <person name="Rivero-Menendez O."/>
            <person name="Steenwyk J.L."/>
            <person name="Mead M.E."/>
            <person name="Goldman G.H."/>
            <person name="Alastruey-Izquierdo A."/>
            <person name="Rokas A."/>
        </authorList>
    </citation>
    <scope>NUCLEOTIDE SEQUENCE</scope>
    <source>
        <strain evidence="2">CNM-CM5793</strain>
        <strain evidence="3">CNM-CM6106</strain>
    </source>
</reference>
<sequence>MAFVPSASAFSLPLSSWQQPASVRVARYESRKRKKHSDGWADDNGDGEGETTDAASEIAPTAPSLTLSPEEAHQYRVAGLSFDQELPGGLFPHAPAKSGSTKKENRGDILKSLSSLSPPIYPPQSSAYQGNLRLQHLAVITSILHRCLLQGDYIRAGRAWGLILREEFAGSPIDVRTDGRWGIGAEILLRRGRQVAETAPGIQPNGDGREGRGHVSKPYFTRKGFEDAKHYYERLIVQHPYRKSAPDAISSLHFYPAMFGLWVYVTQEESNSAREEIHSGHEDSPGEFSEDEELEQEFDVGAGSKHRRHHLITSVRARELEEAQQIAARMDEILVSPPYSDSPELLELRGMVSLWIGDLFVSCVPHQEKDEYDIDDHSSMKQDADDLHDSIQARRERRLAMEKRQSEILKSREFFEKARQHGRSVASTLEHFHIDDNASLGSSGMGF</sequence>
<comment type="caution">
    <text evidence="3">The sequence shown here is derived from an EMBL/GenBank/DDBJ whole genome shotgun (WGS) entry which is preliminary data.</text>
</comment>
<dbReference type="EMBL" id="JACBAD010001990">
    <property type="protein sequence ID" value="KAF7125254.1"/>
    <property type="molecule type" value="Genomic_DNA"/>
</dbReference>
<keyword evidence="4" id="KW-1185">Reference proteome</keyword>
<feature type="region of interest" description="Disordered" evidence="1">
    <location>
        <begin position="19"/>
        <end position="67"/>
    </location>
</feature>
<dbReference type="InterPro" id="IPR007224">
    <property type="entry name" value="TIF_Rrn11"/>
</dbReference>
<dbReference type="Pfam" id="PF04090">
    <property type="entry name" value="Rrn11"/>
    <property type="match status" value="1"/>
</dbReference>
<dbReference type="GO" id="GO:0001181">
    <property type="term" value="F:RNA polymerase I general transcription initiation factor activity"/>
    <property type="evidence" value="ECO:0007669"/>
    <property type="project" value="InterPro"/>
</dbReference>
<dbReference type="EMBL" id="JACBAF010002187">
    <property type="protein sequence ID" value="KAF7164559.1"/>
    <property type="molecule type" value="Genomic_DNA"/>
</dbReference>
<dbReference type="InterPro" id="IPR053029">
    <property type="entry name" value="RNA_pol_I-specific_init_factor"/>
</dbReference>
<evidence type="ECO:0000313" key="5">
    <source>
        <dbReference type="Proteomes" id="UP000662466"/>
    </source>
</evidence>
<proteinExistence type="predicted"/>
<dbReference type="PANTHER" id="PTHR28244:SF1">
    <property type="entry name" value="RNA POLYMERASE I-SPECIFIC TRANSCRIPTION INITIATION FACTOR RRN11"/>
    <property type="match status" value="1"/>
</dbReference>
<dbReference type="PANTHER" id="PTHR28244">
    <property type="entry name" value="RNA POLYMERASE I-SPECIFIC TRANSCRIPTION INITIATION FACTOR RRN11"/>
    <property type="match status" value="1"/>
</dbReference>